<gene>
    <name evidence="2" type="ORF">SAOR_12200</name>
</gene>
<evidence type="ECO:0000313" key="3">
    <source>
        <dbReference type="Proteomes" id="UP000283993"/>
    </source>
</evidence>
<keyword evidence="1" id="KW-0812">Transmembrane</keyword>
<evidence type="ECO:0008006" key="4">
    <source>
        <dbReference type="Google" id="ProtNLM"/>
    </source>
</evidence>
<dbReference type="AlphaFoldDB" id="A0A423PID2"/>
<dbReference type="Pfam" id="PF11750">
    <property type="entry name" value="DUF3307"/>
    <property type="match status" value="1"/>
</dbReference>
<organism evidence="2 3">
    <name type="scientific">Salinisphaera orenii MK-B5</name>
    <dbReference type="NCBI Taxonomy" id="856730"/>
    <lineage>
        <taxon>Bacteria</taxon>
        <taxon>Pseudomonadati</taxon>
        <taxon>Pseudomonadota</taxon>
        <taxon>Gammaproteobacteria</taxon>
        <taxon>Salinisphaerales</taxon>
        <taxon>Salinisphaeraceae</taxon>
        <taxon>Salinisphaera</taxon>
    </lineage>
</organism>
<feature type="transmembrane region" description="Helical" evidence="1">
    <location>
        <begin position="39"/>
        <end position="66"/>
    </location>
</feature>
<comment type="caution">
    <text evidence="2">The sequence shown here is derived from an EMBL/GenBank/DDBJ whole genome shotgun (WGS) entry which is preliminary data.</text>
</comment>
<name>A0A423PID2_9GAMM</name>
<dbReference type="RefSeq" id="WP_123631679.1">
    <property type="nucleotide sequence ID" value="NZ_AYKH01000034.1"/>
</dbReference>
<accession>A0A423PID2</accession>
<evidence type="ECO:0000313" key="2">
    <source>
        <dbReference type="EMBL" id="ROO25314.1"/>
    </source>
</evidence>
<evidence type="ECO:0000256" key="1">
    <source>
        <dbReference type="SAM" id="Phobius"/>
    </source>
</evidence>
<dbReference type="InterPro" id="IPR021737">
    <property type="entry name" value="Phage_phiKZ_Orf197"/>
</dbReference>
<keyword evidence="1" id="KW-0472">Membrane</keyword>
<protein>
    <recommendedName>
        <fullName evidence="4">DUF3307 domain-containing protein</fullName>
    </recommendedName>
</protein>
<feature type="transmembrane region" description="Helical" evidence="1">
    <location>
        <begin position="196"/>
        <end position="219"/>
    </location>
</feature>
<sequence length="264" mass="27025">MLATLTMLAFAHVLADFVLQSRAMVARKHRRAVLLRHTAIVGATAFVALAAWTPAALIAVAVATLAHAGIDAAKLALARRARHPFAALRLFGADQCAHLLSIGIVAALLPQAYAEGLWPAVLGSTAAQGLAAAAALVTGVTAATRVGDLMLAQLLAGIRHSRSAGSPGSAAGRAEDAGGADELRAGAWIGWLERGLVFLFVLLGEFNAIGFVIAAKSILRFEYARDPAKSELVIIGTLASFGWAVLTALATAAALDGLWPAGAG</sequence>
<keyword evidence="1" id="KW-1133">Transmembrane helix</keyword>
<feature type="transmembrane region" description="Helical" evidence="1">
    <location>
        <begin position="231"/>
        <end position="255"/>
    </location>
</feature>
<keyword evidence="3" id="KW-1185">Reference proteome</keyword>
<proteinExistence type="predicted"/>
<dbReference type="Proteomes" id="UP000283993">
    <property type="component" value="Unassembled WGS sequence"/>
</dbReference>
<reference evidence="2 3" key="1">
    <citation type="submission" date="2013-10" db="EMBL/GenBank/DDBJ databases">
        <title>Salinisphaera orenii MK-B5 Genome Sequencing.</title>
        <authorList>
            <person name="Lai Q."/>
            <person name="Li C."/>
            <person name="Shao Z."/>
        </authorList>
    </citation>
    <scope>NUCLEOTIDE SEQUENCE [LARGE SCALE GENOMIC DNA]</scope>
    <source>
        <strain evidence="2 3">MK-B5</strain>
    </source>
</reference>
<dbReference type="EMBL" id="AYKH01000034">
    <property type="protein sequence ID" value="ROO25314.1"/>
    <property type="molecule type" value="Genomic_DNA"/>
</dbReference>